<dbReference type="InterPro" id="IPR032466">
    <property type="entry name" value="Metal_Hydrolase"/>
</dbReference>
<gene>
    <name evidence="3" type="ORF">ACFQ41_06605</name>
</gene>
<dbReference type="Pfam" id="PF04909">
    <property type="entry name" value="Amidohydro_2"/>
    <property type="match status" value="1"/>
</dbReference>
<protein>
    <submittedName>
        <fullName evidence="3">Amidohydrolase family protein</fullName>
    </submittedName>
</protein>
<keyword evidence="1" id="KW-0456">Lyase</keyword>
<evidence type="ECO:0000256" key="1">
    <source>
        <dbReference type="ARBA" id="ARBA00023239"/>
    </source>
</evidence>
<dbReference type="Gene3D" id="3.20.20.140">
    <property type="entry name" value="Metal-dependent hydrolases"/>
    <property type="match status" value="1"/>
</dbReference>
<feature type="domain" description="Amidohydrolase-related" evidence="2">
    <location>
        <begin position="67"/>
        <end position="280"/>
    </location>
</feature>
<dbReference type="SUPFAM" id="SSF51556">
    <property type="entry name" value="Metallo-dependent hydrolases"/>
    <property type="match status" value="1"/>
</dbReference>
<accession>A0ABW4BEQ4</accession>
<dbReference type="PANTHER" id="PTHR21240">
    <property type="entry name" value="2-AMINO-3-CARBOXYLMUCONATE-6-SEMIALDEHYDE DECARBOXYLASE"/>
    <property type="match status" value="1"/>
</dbReference>
<dbReference type="EMBL" id="JBHTOA010000028">
    <property type="protein sequence ID" value="MFD1398975.1"/>
    <property type="molecule type" value="Genomic_DNA"/>
</dbReference>
<dbReference type="RefSeq" id="WP_204119772.1">
    <property type="nucleotide sequence ID" value="NZ_BOLV01000027.1"/>
</dbReference>
<keyword evidence="4" id="KW-1185">Reference proteome</keyword>
<proteinExistence type="predicted"/>
<name>A0ABW4BEQ4_9LACO</name>
<evidence type="ECO:0000313" key="4">
    <source>
        <dbReference type="Proteomes" id="UP001597199"/>
    </source>
</evidence>
<comment type="caution">
    <text evidence="3">The sequence shown here is derived from an EMBL/GenBank/DDBJ whole genome shotgun (WGS) entry which is preliminary data.</text>
</comment>
<reference evidence="4" key="1">
    <citation type="journal article" date="2019" name="Int. J. Syst. Evol. Microbiol.">
        <title>The Global Catalogue of Microorganisms (GCM) 10K type strain sequencing project: providing services to taxonomists for standard genome sequencing and annotation.</title>
        <authorList>
            <consortium name="The Broad Institute Genomics Platform"/>
            <consortium name="The Broad Institute Genome Sequencing Center for Infectious Disease"/>
            <person name="Wu L."/>
            <person name="Ma J."/>
        </authorList>
    </citation>
    <scope>NUCLEOTIDE SEQUENCE [LARGE SCALE GENOMIC DNA]</scope>
    <source>
        <strain evidence="4">CCM 9110</strain>
    </source>
</reference>
<dbReference type="InterPro" id="IPR032465">
    <property type="entry name" value="ACMSD"/>
</dbReference>
<dbReference type="Proteomes" id="UP001597199">
    <property type="component" value="Unassembled WGS sequence"/>
</dbReference>
<evidence type="ECO:0000313" key="3">
    <source>
        <dbReference type="EMBL" id="MFD1398975.1"/>
    </source>
</evidence>
<dbReference type="InterPro" id="IPR006680">
    <property type="entry name" value="Amidohydro-rel"/>
</dbReference>
<sequence length="283" mass="32528">MVIDTHIRPAMFKEIYHDKKTFEKRCNEMNYHLMSPADLSLLKKQLGLAEIEKAVLLPEDNSYSSGTATITNDDIKLLVDLDPELFVGFASVDPRNTDAHEKLSDALSQNEFSGLYINTARLHMSPMDERLVELYDICKIHHKPIIFHSGFSFENYALSKYAEPFLFEEVLTSFPGLNICFAHMGWPWTKETEALLIKYPNAYASTAMMYTDGPYQIYKQELTEGLGEHWYHNIMDKVMFGSGSPRIRPVRSKRGIESLHLPPEVEQKIFHDNAVRFLGLEES</sequence>
<organism evidence="3 4">
    <name type="scientific">Lacticaseibacillus suilingensis</name>
    <dbReference type="NCBI Taxonomy" id="2799577"/>
    <lineage>
        <taxon>Bacteria</taxon>
        <taxon>Bacillati</taxon>
        <taxon>Bacillota</taxon>
        <taxon>Bacilli</taxon>
        <taxon>Lactobacillales</taxon>
        <taxon>Lactobacillaceae</taxon>
        <taxon>Lacticaseibacillus</taxon>
    </lineage>
</organism>
<evidence type="ECO:0000259" key="2">
    <source>
        <dbReference type="Pfam" id="PF04909"/>
    </source>
</evidence>